<evidence type="ECO:0000313" key="2">
    <source>
        <dbReference type="EMBL" id="QHT15285.1"/>
    </source>
</evidence>
<keyword evidence="1" id="KW-0472">Membrane</keyword>
<evidence type="ECO:0000256" key="1">
    <source>
        <dbReference type="SAM" id="Phobius"/>
    </source>
</evidence>
<accession>A0A6C0DIB3</accession>
<proteinExistence type="predicted"/>
<reference evidence="2" key="1">
    <citation type="journal article" date="2020" name="Nature">
        <title>Giant virus diversity and host interactions through global metagenomics.</title>
        <authorList>
            <person name="Schulz F."/>
            <person name="Roux S."/>
            <person name="Paez-Espino D."/>
            <person name="Jungbluth S."/>
            <person name="Walsh D.A."/>
            <person name="Denef V.J."/>
            <person name="McMahon K.D."/>
            <person name="Konstantinidis K.T."/>
            <person name="Eloe-Fadrosh E.A."/>
            <person name="Kyrpides N.C."/>
            <person name="Woyke T."/>
        </authorList>
    </citation>
    <scope>NUCLEOTIDE SEQUENCE</scope>
    <source>
        <strain evidence="2">GVMAG-M-3300023174-144</strain>
    </source>
</reference>
<feature type="transmembrane region" description="Helical" evidence="1">
    <location>
        <begin position="6"/>
        <end position="27"/>
    </location>
</feature>
<dbReference type="EMBL" id="MN739604">
    <property type="protein sequence ID" value="QHT15285.1"/>
    <property type="molecule type" value="Genomic_DNA"/>
</dbReference>
<organism evidence="2">
    <name type="scientific">viral metagenome</name>
    <dbReference type="NCBI Taxonomy" id="1070528"/>
    <lineage>
        <taxon>unclassified sequences</taxon>
        <taxon>metagenomes</taxon>
        <taxon>organismal metagenomes</taxon>
    </lineage>
</organism>
<name>A0A6C0DIB3_9ZZZZ</name>
<sequence>MNNDPFIYTIMTYMVVYLGIYILYNLFSNDDNMTHSKSTENMKDDD</sequence>
<keyword evidence="1" id="KW-1133">Transmembrane helix</keyword>
<dbReference type="AlphaFoldDB" id="A0A6C0DIB3"/>
<protein>
    <submittedName>
        <fullName evidence="2">Uncharacterized protein</fullName>
    </submittedName>
</protein>
<keyword evidence="1" id="KW-0812">Transmembrane</keyword>